<dbReference type="InterPro" id="IPR002925">
    <property type="entry name" value="Dienelactn_hydro"/>
</dbReference>
<dbReference type="Proteomes" id="UP000216225">
    <property type="component" value="Unassembled WGS sequence"/>
</dbReference>
<dbReference type="SUPFAM" id="SSF53474">
    <property type="entry name" value="alpha/beta-Hydrolases"/>
    <property type="match status" value="1"/>
</dbReference>
<accession>A0A420K924</accession>
<feature type="domain" description="Dienelactone hydrolase" evidence="1">
    <location>
        <begin position="28"/>
        <end position="131"/>
    </location>
</feature>
<dbReference type="EMBL" id="NKDB02000004">
    <property type="protein sequence ID" value="RKJ95141.1"/>
    <property type="molecule type" value="Genomic_DNA"/>
</dbReference>
<dbReference type="Gene3D" id="3.40.50.1820">
    <property type="entry name" value="alpha/beta hydrolase"/>
    <property type="match status" value="1"/>
</dbReference>
<dbReference type="Pfam" id="PF01738">
    <property type="entry name" value="DLH"/>
    <property type="match status" value="1"/>
</dbReference>
<dbReference type="GO" id="GO:0016787">
    <property type="term" value="F:hydrolase activity"/>
    <property type="evidence" value="ECO:0007669"/>
    <property type="project" value="UniProtKB-KW"/>
</dbReference>
<dbReference type="Gene3D" id="1.10.10.800">
    <property type="match status" value="1"/>
</dbReference>
<dbReference type="PANTHER" id="PTHR47751:SF1">
    <property type="entry name" value="SUPERFAMILY HYDROLASE, PUTATIVE (AFU_ORTHOLOGUE AFUA_2G16580)-RELATED"/>
    <property type="match status" value="1"/>
</dbReference>
<proteinExistence type="predicted"/>
<dbReference type="PANTHER" id="PTHR47751">
    <property type="entry name" value="SUPERFAMILY HYDROLASE, PUTATIVE (AFU_ORTHOLOGUE AFUA_2G16580)-RELATED"/>
    <property type="match status" value="1"/>
</dbReference>
<organism evidence="2 3">
    <name type="scientific">Alicycliphilus denitrificans</name>
    <dbReference type="NCBI Taxonomy" id="179636"/>
    <lineage>
        <taxon>Bacteria</taxon>
        <taxon>Pseudomonadati</taxon>
        <taxon>Pseudomonadota</taxon>
        <taxon>Betaproteobacteria</taxon>
        <taxon>Burkholderiales</taxon>
        <taxon>Comamonadaceae</taxon>
        <taxon>Alicycliphilus</taxon>
    </lineage>
</organism>
<gene>
    <name evidence="2" type="ORF">CE154_018730</name>
</gene>
<reference evidence="2 3" key="1">
    <citation type="submission" date="2018-09" db="EMBL/GenBank/DDBJ databases">
        <title>Genome comparison of Alicycliphilus sp. BQ1, a polyurethanolytic bacterium, with its closest phylogenetic relatives Alicycliphilus denitrificans BC and K601, unable to attack polyurethane.</title>
        <authorList>
            <person name="Loza-Tavera H."/>
            <person name="Lozano L."/>
            <person name="Cevallos M."/>
            <person name="Maya-Lucas O."/>
            <person name="Garcia-Mena J."/>
            <person name="Hernandez J."/>
        </authorList>
    </citation>
    <scope>NUCLEOTIDE SEQUENCE [LARGE SCALE GENOMIC DNA]</scope>
    <source>
        <strain evidence="2 3">BQ1</strain>
    </source>
</reference>
<sequence length="302" mass="32447">MTRSVTFQNHAWTLAGTLHLPAGFDPQRRYAAIVCVHPSGGVKEQTSGLYAEKLAAQGFVALAYDATFQGESTGEPRHLENPYLRVEDVSAAIDYLTTLPCVDKDRIGVLGVCAGGGYATNAAVVDTRIKALGTVSAVNYGQMYRHGWDGTASPQDCLGLRDVAMAARTAEAGGAPTQYLPTVPQRREDAPSADLAEAFDYYRTARAQHCNAPSKLPARSLAQLVTYDAFSNVELFLTQPVQIVAGSEAGTRWMSEDLLRRAASKDKDLLIVEGGTHIGMYDKPALVGAALGRLVPFYQAHL</sequence>
<comment type="caution">
    <text evidence="2">The sequence shown here is derived from an EMBL/GenBank/DDBJ whole genome shotgun (WGS) entry which is preliminary data.</text>
</comment>
<name>A0A420K924_9BURK</name>
<protein>
    <submittedName>
        <fullName evidence="2">Alpha/beta hydrolase</fullName>
    </submittedName>
</protein>
<dbReference type="InterPro" id="IPR051411">
    <property type="entry name" value="Polyketide_trans_af380"/>
</dbReference>
<dbReference type="AlphaFoldDB" id="A0A420K924"/>
<keyword evidence="2" id="KW-0378">Hydrolase</keyword>
<evidence type="ECO:0000313" key="3">
    <source>
        <dbReference type="Proteomes" id="UP000216225"/>
    </source>
</evidence>
<dbReference type="RefSeq" id="WP_094437650.1">
    <property type="nucleotide sequence ID" value="NZ_NKDB02000004.1"/>
</dbReference>
<evidence type="ECO:0000259" key="1">
    <source>
        <dbReference type="Pfam" id="PF01738"/>
    </source>
</evidence>
<evidence type="ECO:0000313" key="2">
    <source>
        <dbReference type="EMBL" id="RKJ95141.1"/>
    </source>
</evidence>
<dbReference type="InterPro" id="IPR029058">
    <property type="entry name" value="AB_hydrolase_fold"/>
</dbReference>